<evidence type="ECO:0000313" key="13">
    <source>
        <dbReference type="Proteomes" id="UP000243579"/>
    </source>
</evidence>
<feature type="transmembrane region" description="Helical" evidence="11">
    <location>
        <begin position="510"/>
        <end position="529"/>
    </location>
</feature>
<evidence type="ECO:0000256" key="11">
    <source>
        <dbReference type="SAM" id="Phobius"/>
    </source>
</evidence>
<dbReference type="Proteomes" id="UP000243579">
    <property type="component" value="Unassembled WGS sequence"/>
</dbReference>
<keyword evidence="13" id="KW-1185">Reference proteome</keyword>
<protein>
    <submittedName>
        <fullName evidence="12">Uncharacterized protein</fullName>
    </submittedName>
</protein>
<dbReference type="InterPro" id="IPR022751">
    <property type="entry name" value="Alpha_mannosyltransferase"/>
</dbReference>
<keyword evidence="7 11" id="KW-1133">Transmembrane helix</keyword>
<accession>A0A1V9YXC2</accession>
<evidence type="ECO:0000256" key="7">
    <source>
        <dbReference type="ARBA" id="ARBA00022989"/>
    </source>
</evidence>
<reference evidence="12 13" key="1">
    <citation type="journal article" date="2014" name="Genome Biol. Evol.">
        <title>The secreted proteins of Achlya hypogyna and Thraustotheca clavata identify the ancestral oomycete secretome and reveal gene acquisitions by horizontal gene transfer.</title>
        <authorList>
            <person name="Misner I."/>
            <person name="Blouin N."/>
            <person name="Leonard G."/>
            <person name="Richards T.A."/>
            <person name="Lane C.E."/>
        </authorList>
    </citation>
    <scope>NUCLEOTIDE SEQUENCE [LARGE SCALE GENOMIC DNA]</scope>
    <source>
        <strain evidence="12 13">ATCC 48635</strain>
    </source>
</reference>
<dbReference type="PANTHER" id="PTHR31646:SF1">
    <property type="entry name" value="ALPHA-1,2-MANNOSYLTRANSFERASE MNN2"/>
    <property type="match status" value="1"/>
</dbReference>
<organism evidence="12 13">
    <name type="scientific">Achlya hypogyna</name>
    <name type="common">Oomycete</name>
    <name type="synonym">Protoachlya hypogyna</name>
    <dbReference type="NCBI Taxonomy" id="1202772"/>
    <lineage>
        <taxon>Eukaryota</taxon>
        <taxon>Sar</taxon>
        <taxon>Stramenopiles</taxon>
        <taxon>Oomycota</taxon>
        <taxon>Saprolegniomycetes</taxon>
        <taxon>Saprolegniales</taxon>
        <taxon>Achlyaceae</taxon>
        <taxon>Achlya</taxon>
    </lineage>
</organism>
<evidence type="ECO:0000256" key="3">
    <source>
        <dbReference type="ARBA" id="ARBA00009105"/>
    </source>
</evidence>
<evidence type="ECO:0000256" key="2">
    <source>
        <dbReference type="ARBA" id="ARBA00004606"/>
    </source>
</evidence>
<comment type="subcellular location">
    <subcellularLocation>
        <location evidence="10">Endomembrane system</location>
        <topology evidence="10">Single-pass membrane protein</topology>
    </subcellularLocation>
    <subcellularLocation>
        <location evidence="1">Golgi apparatus membrane</location>
    </subcellularLocation>
    <subcellularLocation>
        <location evidence="2">Membrane</location>
        <topology evidence="2">Single-pass type II membrane protein</topology>
    </subcellularLocation>
</comment>
<dbReference type="AlphaFoldDB" id="A0A1V9YXC2"/>
<evidence type="ECO:0000256" key="8">
    <source>
        <dbReference type="ARBA" id="ARBA00023034"/>
    </source>
</evidence>
<dbReference type="EMBL" id="JNBR01000635">
    <property type="protein sequence ID" value="OQR90385.1"/>
    <property type="molecule type" value="Genomic_DNA"/>
</dbReference>
<keyword evidence="4" id="KW-0808">Transferase</keyword>
<comment type="caution">
    <text evidence="12">The sequence shown here is derived from an EMBL/GenBank/DDBJ whole genome shotgun (WGS) entry which is preliminary data.</text>
</comment>
<dbReference type="SUPFAM" id="SSF53448">
    <property type="entry name" value="Nucleotide-diphospho-sugar transferases"/>
    <property type="match status" value="2"/>
</dbReference>
<dbReference type="GO" id="GO:0000026">
    <property type="term" value="F:alpha-1,2-mannosyltransferase activity"/>
    <property type="evidence" value="ECO:0007669"/>
    <property type="project" value="TreeGrafter"/>
</dbReference>
<evidence type="ECO:0000256" key="9">
    <source>
        <dbReference type="ARBA" id="ARBA00023136"/>
    </source>
</evidence>
<keyword evidence="8" id="KW-0333">Golgi apparatus</keyword>
<dbReference type="GO" id="GO:0000139">
    <property type="term" value="C:Golgi membrane"/>
    <property type="evidence" value="ECO:0007669"/>
    <property type="project" value="UniProtKB-SubCell"/>
</dbReference>
<comment type="similarity">
    <text evidence="3">Belongs to the MNN1/MNT family.</text>
</comment>
<keyword evidence="5 11" id="KW-0812">Transmembrane</keyword>
<evidence type="ECO:0000256" key="10">
    <source>
        <dbReference type="ARBA" id="ARBA00037847"/>
    </source>
</evidence>
<proteinExistence type="inferred from homology"/>
<evidence type="ECO:0000256" key="6">
    <source>
        <dbReference type="ARBA" id="ARBA00022968"/>
    </source>
</evidence>
<sequence>MPTLRRYIRWPQRPPSRRVSVALLLAFVIIAAYTSGAFHVSLPRAAGVDQPTDLTLDRVPAPWQPGEFECVAWRAMSGCDPLRGQRTPASDQSCDSPIASGLAGYCEVRNRTSGATYRVMATSCHSTGRDVTFTCSMANHFTDFAHAAENYVHDPAPIVSSATTPTRGIAFSIYPKLVPSVYAIVLLLRTYGCSLPIELFYRPEEMDPRRNYVLQRLVQTENVALRAITDPRATKFRTKPYAVYHSSFDQVLVLDCDNIPLRDPTYLFDTPEFQADGAIFWPDYWQPTHTLFHVDADSLLWEYLNLPFYDMFEQESGQVLVDRSRAGPALHRLMAYTFSPTGVDLLEDLELVYGDKDLFRLAYLGTNTSFHYIKTLPVAAGTQLPWRVQFCGLAMGQLDPKGDLVFLHRNSVKLSGDAHQVPVITHLQRFDQTAYSLDAYRVAWTGEFNAGQPCWGFPWPLTPSVVEVLPPTHPVVQAERKVLAFAVAAGNLLLGARQQPAVQTSSVLDFLDSWALTAFLLVAVVWLAWRTAARRLPPAPLATTWRHLLGPKKKRKTSSIVQDMLLSLVFLAGSLVLVLGGGDLFAPATLAPTGPRPHHRVPAIWRGDEFECLGWRATTGCTADGSRVPSADLPCNATVARGMSGYCEVRNRTSGDVYYVMQTACDSVDSGASFTCADAEAFTNYPIQAAAYVHPVPPPSGAARRGIVFSIYEDAVPGVYAIIQLLRSPLFNCSLPIELFYEPHKFFAPAHVLLRTLLDADSSVRLRTIDDPTFNHFRTKPYALYHSTFDQVLLLDCDNIPLKDPTYLFDLLNATTTAVFWPDYWQPSYSIFNVHEKSLLWQYVDMPFVGGFEQESGQVLVDRVRSRAALHKLLFYTLGPLATNATANFLESKQLLYGDKDLFRLAWRNTSTPAHFIAEPPAFAGVYRWWLSKFCGLSIVQYDVNGDMIFLHRNMVKLSGDKHQLPLLRDVARFNTSLYNASEHYQVECKGNQLGGKTCWGFKWPFVPYQLTPVDDTNPIHIVETLVLKFAMEAGDLGRLQQQHERDPPPVVYEFDMGLGFMTFAVVGVFACRWHRRRRLRKAT</sequence>
<evidence type="ECO:0000313" key="12">
    <source>
        <dbReference type="EMBL" id="OQR90385.1"/>
    </source>
</evidence>
<dbReference type="Pfam" id="PF11051">
    <property type="entry name" value="Mannosyl_trans3"/>
    <property type="match status" value="2"/>
</dbReference>
<dbReference type="InterPro" id="IPR029044">
    <property type="entry name" value="Nucleotide-diphossugar_trans"/>
</dbReference>
<keyword evidence="6" id="KW-0735">Signal-anchor</keyword>
<evidence type="ECO:0000256" key="1">
    <source>
        <dbReference type="ARBA" id="ARBA00004394"/>
    </source>
</evidence>
<dbReference type="PANTHER" id="PTHR31646">
    <property type="entry name" value="ALPHA-1,2-MANNOSYLTRANSFERASE MNN2"/>
    <property type="match status" value="1"/>
</dbReference>
<dbReference type="Gene3D" id="3.90.550.10">
    <property type="entry name" value="Spore Coat Polysaccharide Biosynthesis Protein SpsA, Chain A"/>
    <property type="match status" value="2"/>
</dbReference>
<dbReference type="OrthoDB" id="430354at2759"/>
<gene>
    <name evidence="12" type="ORF">ACHHYP_05574</name>
</gene>
<dbReference type="GO" id="GO:0046354">
    <property type="term" value="P:mannan biosynthetic process"/>
    <property type="evidence" value="ECO:0007669"/>
    <property type="project" value="TreeGrafter"/>
</dbReference>
<name>A0A1V9YXC2_ACHHY</name>
<feature type="transmembrane region" description="Helical" evidence="11">
    <location>
        <begin position="564"/>
        <end position="586"/>
    </location>
</feature>
<keyword evidence="9 11" id="KW-0472">Membrane</keyword>
<evidence type="ECO:0000256" key="5">
    <source>
        <dbReference type="ARBA" id="ARBA00022692"/>
    </source>
</evidence>
<evidence type="ECO:0000256" key="4">
    <source>
        <dbReference type="ARBA" id="ARBA00022679"/>
    </source>
</evidence>
<dbReference type="STRING" id="1202772.A0A1V9YXC2"/>
<feature type="transmembrane region" description="Helical" evidence="11">
    <location>
        <begin position="1051"/>
        <end position="1072"/>
    </location>
</feature>